<reference evidence="2 3" key="1">
    <citation type="submission" date="2015-01" db="EMBL/GenBank/DDBJ databases">
        <title>Evolution of Trichinella species and genotypes.</title>
        <authorList>
            <person name="Korhonen P.K."/>
            <person name="Edoardo P."/>
            <person name="Giuseppe L.R."/>
            <person name="Gasser R.B."/>
        </authorList>
    </citation>
    <scope>NUCLEOTIDE SEQUENCE [LARGE SCALE GENOMIC DNA]</scope>
    <source>
        <strain evidence="2">ISS3</strain>
    </source>
</reference>
<feature type="region of interest" description="Disordered" evidence="1">
    <location>
        <begin position="45"/>
        <end position="68"/>
    </location>
</feature>
<dbReference type="AlphaFoldDB" id="A0A0V1BU28"/>
<keyword evidence="3" id="KW-1185">Reference proteome</keyword>
<accession>A0A0V1BU28</accession>
<dbReference type="Proteomes" id="UP000054776">
    <property type="component" value="Unassembled WGS sequence"/>
</dbReference>
<sequence>MAIIQMFNKPGLARRMSTPIHTHSTFTTLIYIFLPPVALQKGERDTQVQFRGRRKAGKSEKYFDANKN</sequence>
<comment type="caution">
    <text evidence="2">The sequence shown here is derived from an EMBL/GenBank/DDBJ whole genome shotgun (WGS) entry which is preliminary data.</text>
</comment>
<organism evidence="2 3">
    <name type="scientific">Trichinella spiralis</name>
    <name type="common">Trichina worm</name>
    <dbReference type="NCBI Taxonomy" id="6334"/>
    <lineage>
        <taxon>Eukaryota</taxon>
        <taxon>Metazoa</taxon>
        <taxon>Ecdysozoa</taxon>
        <taxon>Nematoda</taxon>
        <taxon>Enoplea</taxon>
        <taxon>Dorylaimia</taxon>
        <taxon>Trichinellida</taxon>
        <taxon>Trichinellidae</taxon>
        <taxon>Trichinella</taxon>
    </lineage>
</organism>
<feature type="compositionally biased region" description="Basic and acidic residues" evidence="1">
    <location>
        <begin position="57"/>
        <end position="68"/>
    </location>
</feature>
<protein>
    <submittedName>
        <fullName evidence="2">Uncharacterized protein</fullName>
    </submittedName>
</protein>
<gene>
    <name evidence="2" type="ORF">T01_8401</name>
</gene>
<name>A0A0V1BU28_TRISP</name>
<evidence type="ECO:0000313" key="3">
    <source>
        <dbReference type="Proteomes" id="UP000054776"/>
    </source>
</evidence>
<dbReference type="InParanoid" id="A0A0V1BU28"/>
<dbReference type="EMBL" id="JYDH01000015">
    <property type="protein sequence ID" value="KRY39939.1"/>
    <property type="molecule type" value="Genomic_DNA"/>
</dbReference>
<proteinExistence type="predicted"/>
<evidence type="ECO:0000256" key="1">
    <source>
        <dbReference type="SAM" id="MobiDB-lite"/>
    </source>
</evidence>
<evidence type="ECO:0000313" key="2">
    <source>
        <dbReference type="EMBL" id="KRY39939.1"/>
    </source>
</evidence>